<dbReference type="HOGENOM" id="CLU_788216_0_0_1"/>
<evidence type="ECO:0000256" key="11">
    <source>
        <dbReference type="RuleBase" id="RU000682"/>
    </source>
</evidence>
<dbReference type="SUPFAM" id="SSF46689">
    <property type="entry name" value="Homeodomain-like"/>
    <property type="match status" value="2"/>
</dbReference>
<dbReference type="CDD" id="cd00086">
    <property type="entry name" value="homeodomain"/>
    <property type="match status" value="1"/>
</dbReference>
<dbReference type="GO" id="GO:0005634">
    <property type="term" value="C:nucleus"/>
    <property type="evidence" value="ECO:0007669"/>
    <property type="project" value="UniProtKB-SubCell"/>
</dbReference>
<dbReference type="InterPro" id="IPR009057">
    <property type="entry name" value="Homeodomain-like_sf"/>
</dbReference>
<dbReference type="PRINTS" id="PR00027">
    <property type="entry name" value="PAIREDBOX"/>
</dbReference>
<reference evidence="16" key="1">
    <citation type="submission" date="2013-02" db="EMBL/GenBank/DDBJ databases">
        <authorList>
            <person name="Hughes D."/>
        </authorList>
    </citation>
    <scope>NUCLEOTIDE SEQUENCE</scope>
    <source>
        <strain>Durham</strain>
        <strain evidence="16">NC isolate 2 -- Noor lab</strain>
    </source>
</reference>
<keyword evidence="7 10" id="KW-0371">Homeobox</keyword>
<dbReference type="EnsemblMetazoa" id="MESCA001346-RA">
    <property type="protein sequence ID" value="MESCA001346-PA"/>
    <property type="gene ID" value="MESCA001346"/>
</dbReference>
<keyword evidence="6 10" id="KW-0238">DNA-binding</keyword>
<evidence type="ECO:0000256" key="5">
    <source>
        <dbReference type="ARBA" id="ARBA00023015"/>
    </source>
</evidence>
<dbReference type="GO" id="GO:0000981">
    <property type="term" value="F:DNA-binding transcription factor activity, RNA polymerase II-specific"/>
    <property type="evidence" value="ECO:0007669"/>
    <property type="project" value="InterPro"/>
</dbReference>
<evidence type="ECO:0000256" key="10">
    <source>
        <dbReference type="PROSITE-ProRule" id="PRU00108"/>
    </source>
</evidence>
<evidence type="ECO:0000256" key="3">
    <source>
        <dbReference type="ARBA" id="ARBA00022473"/>
    </source>
</evidence>
<evidence type="ECO:0000259" key="13">
    <source>
        <dbReference type="PROSITE" id="PS50071"/>
    </source>
</evidence>
<feature type="compositionally biased region" description="Low complexity" evidence="12">
    <location>
        <begin position="277"/>
        <end position="301"/>
    </location>
</feature>
<dbReference type="PROSITE" id="PS00027">
    <property type="entry name" value="HOMEOBOX_1"/>
    <property type="match status" value="1"/>
</dbReference>
<dbReference type="InterPro" id="IPR036388">
    <property type="entry name" value="WH-like_DNA-bd_sf"/>
</dbReference>
<keyword evidence="5" id="KW-0805">Transcription regulation</keyword>
<evidence type="ECO:0000256" key="12">
    <source>
        <dbReference type="SAM" id="MobiDB-lite"/>
    </source>
</evidence>
<dbReference type="InterPro" id="IPR017970">
    <property type="entry name" value="Homeobox_CS"/>
</dbReference>
<dbReference type="FunFam" id="1.10.10.10:FF:000069">
    <property type="entry name" value="Paired box protein Pax-6"/>
    <property type="match status" value="1"/>
</dbReference>
<comment type="similarity">
    <text evidence="2">Belongs to the paired homeobox family.</text>
</comment>
<feature type="DNA-binding region" description="Homeobox" evidence="10">
    <location>
        <begin position="39"/>
        <end position="98"/>
    </location>
</feature>
<keyword evidence="4" id="KW-0563">Paired box</keyword>
<evidence type="ECO:0000256" key="6">
    <source>
        <dbReference type="ARBA" id="ARBA00023125"/>
    </source>
</evidence>
<feature type="region of interest" description="Disordered" evidence="12">
    <location>
        <begin position="276"/>
        <end position="318"/>
    </location>
</feature>
<feature type="compositionally biased region" description="Low complexity" evidence="12">
    <location>
        <begin position="107"/>
        <end position="118"/>
    </location>
</feature>
<evidence type="ECO:0000313" key="15">
    <source>
        <dbReference type="EnsemblMetazoa" id="MESCA001346-PA"/>
    </source>
</evidence>
<feature type="region of interest" description="Disordered" evidence="12">
    <location>
        <begin position="101"/>
        <end position="126"/>
    </location>
</feature>
<evidence type="ECO:0008006" key="17">
    <source>
        <dbReference type="Google" id="ProtNLM"/>
    </source>
</evidence>
<feature type="domain" description="Paired" evidence="14">
    <location>
        <begin position="148"/>
        <end position="274"/>
    </location>
</feature>
<dbReference type="Proteomes" id="UP000015102">
    <property type="component" value="Unassembled WGS sequence"/>
</dbReference>
<keyword evidence="3" id="KW-0217">Developmental protein</keyword>
<dbReference type="SMART" id="SM00351">
    <property type="entry name" value="PAX"/>
    <property type="match status" value="1"/>
</dbReference>
<keyword evidence="16" id="KW-1185">Reference proteome</keyword>
<dbReference type="GO" id="GO:0009791">
    <property type="term" value="P:post-embryonic development"/>
    <property type="evidence" value="ECO:0007669"/>
    <property type="project" value="UniProtKB-ARBA"/>
</dbReference>
<dbReference type="PANTHER" id="PTHR45636">
    <property type="entry name" value="PAIRED BOX PROTEIN PAX-6-RELATED-RELATED"/>
    <property type="match status" value="1"/>
</dbReference>
<sequence length="352" mass="39362">MNIFCKCYSFLELPSEDDTTRDGLESIEDQARLRLKRKLQRNRTSFTNEQIDNLEKEFERSHYPDVFARERLSAKIGIPEARIQVWFSNRRAKWRREEKIRTNGDRATPATPATSTTPNISCVTPPLPSEGTPTYCGTPTTSSTIWESYGGVNQLGGVFVGGRPLPDSTRQKIVELAHSGARPCDISRILQVSNGCVSKILGRYYETGSIRPRAIGGSKPRVAKAEVVEKISQYKKECPSIFAWEIRDRLLSDGICNSENIPSVSSINRVLRNLAAQKEQQQQQQQQQMSTSSSSPGCQSQNPIPPLSPAVKPSENSDKSDLFYEKFRMLNSGSDANQLVGTIKVPGTREFQ</sequence>
<dbReference type="Pfam" id="PF00292">
    <property type="entry name" value="PAX"/>
    <property type="match status" value="1"/>
</dbReference>
<dbReference type="CDD" id="cd00131">
    <property type="entry name" value="PAX"/>
    <property type="match status" value="1"/>
</dbReference>
<dbReference type="InterPro" id="IPR043565">
    <property type="entry name" value="PAX_fam"/>
</dbReference>
<feature type="domain" description="Homeobox" evidence="13">
    <location>
        <begin position="37"/>
        <end position="97"/>
    </location>
</feature>
<evidence type="ECO:0000313" key="16">
    <source>
        <dbReference type="Proteomes" id="UP000015102"/>
    </source>
</evidence>
<dbReference type="GO" id="GO:0048513">
    <property type="term" value="P:animal organ development"/>
    <property type="evidence" value="ECO:0007669"/>
    <property type="project" value="UniProtKB-ARBA"/>
</dbReference>
<dbReference type="PANTHER" id="PTHR45636:SF41">
    <property type="entry name" value="PAIRED BOX PROTEIN PAX-6-RELATED"/>
    <property type="match status" value="1"/>
</dbReference>
<evidence type="ECO:0000256" key="9">
    <source>
        <dbReference type="ARBA" id="ARBA00023242"/>
    </source>
</evidence>
<dbReference type="Gene3D" id="1.10.10.60">
    <property type="entry name" value="Homeodomain-like"/>
    <property type="match status" value="1"/>
</dbReference>
<dbReference type="GO" id="GO:0000978">
    <property type="term" value="F:RNA polymerase II cis-regulatory region sequence-specific DNA binding"/>
    <property type="evidence" value="ECO:0007669"/>
    <property type="project" value="TreeGrafter"/>
</dbReference>
<evidence type="ECO:0000259" key="14">
    <source>
        <dbReference type="PROSITE" id="PS51057"/>
    </source>
</evidence>
<accession>T1GDG0</accession>
<name>T1GDG0_MEGSC</name>
<dbReference type="PROSITE" id="PS51057">
    <property type="entry name" value="PAIRED_2"/>
    <property type="match status" value="1"/>
</dbReference>
<comment type="subcellular location">
    <subcellularLocation>
        <location evidence="1 10 11">Nucleus</location>
    </subcellularLocation>
</comment>
<evidence type="ECO:0000256" key="2">
    <source>
        <dbReference type="ARBA" id="ARBA00005733"/>
    </source>
</evidence>
<dbReference type="FunFam" id="1.10.10.10:FF:000003">
    <property type="entry name" value="Paired box protein Pax-6"/>
    <property type="match status" value="1"/>
</dbReference>
<evidence type="ECO:0000256" key="4">
    <source>
        <dbReference type="ARBA" id="ARBA00022724"/>
    </source>
</evidence>
<dbReference type="SMART" id="SM00389">
    <property type="entry name" value="HOX"/>
    <property type="match status" value="1"/>
</dbReference>
<dbReference type="PROSITE" id="PS50071">
    <property type="entry name" value="HOMEOBOX_2"/>
    <property type="match status" value="1"/>
</dbReference>
<reference evidence="15" key="2">
    <citation type="submission" date="2015-06" db="UniProtKB">
        <authorList>
            <consortium name="EnsemblMetazoa"/>
        </authorList>
    </citation>
    <scope>IDENTIFICATION</scope>
</reference>
<dbReference type="InterPro" id="IPR043182">
    <property type="entry name" value="PAIRED_DNA-bd_dom"/>
</dbReference>
<organism evidence="15 16">
    <name type="scientific">Megaselia scalaris</name>
    <name type="common">Humpbacked fly</name>
    <name type="synonym">Phora scalaris</name>
    <dbReference type="NCBI Taxonomy" id="36166"/>
    <lineage>
        <taxon>Eukaryota</taxon>
        <taxon>Metazoa</taxon>
        <taxon>Ecdysozoa</taxon>
        <taxon>Arthropoda</taxon>
        <taxon>Hexapoda</taxon>
        <taxon>Insecta</taxon>
        <taxon>Pterygota</taxon>
        <taxon>Neoptera</taxon>
        <taxon>Endopterygota</taxon>
        <taxon>Diptera</taxon>
        <taxon>Brachycera</taxon>
        <taxon>Muscomorpha</taxon>
        <taxon>Platypezoidea</taxon>
        <taxon>Phoridae</taxon>
        <taxon>Megaseliini</taxon>
        <taxon>Megaselia</taxon>
    </lineage>
</organism>
<dbReference type="STRING" id="36166.T1GDG0"/>
<dbReference type="FunFam" id="1.10.10.60:FF:000679">
    <property type="entry name" value="Homeobox protein aristaless"/>
    <property type="match status" value="1"/>
</dbReference>
<protein>
    <recommendedName>
        <fullName evidence="17">Paired domain-containing protein</fullName>
    </recommendedName>
</protein>
<dbReference type="AlphaFoldDB" id="T1GDG0"/>
<dbReference type="Pfam" id="PF00046">
    <property type="entry name" value="Homeodomain"/>
    <property type="match status" value="1"/>
</dbReference>
<dbReference type="InterPro" id="IPR001523">
    <property type="entry name" value="Paired_dom"/>
</dbReference>
<dbReference type="Gene3D" id="1.10.10.10">
    <property type="entry name" value="Winged helix-like DNA-binding domain superfamily/Winged helix DNA-binding domain"/>
    <property type="match status" value="2"/>
</dbReference>
<dbReference type="GO" id="GO:0051240">
    <property type="term" value="P:positive regulation of multicellular organismal process"/>
    <property type="evidence" value="ECO:0007669"/>
    <property type="project" value="UniProtKB-ARBA"/>
</dbReference>
<evidence type="ECO:0000256" key="8">
    <source>
        <dbReference type="ARBA" id="ARBA00023163"/>
    </source>
</evidence>
<evidence type="ECO:0000256" key="7">
    <source>
        <dbReference type="ARBA" id="ARBA00023155"/>
    </source>
</evidence>
<evidence type="ECO:0000256" key="1">
    <source>
        <dbReference type="ARBA" id="ARBA00004123"/>
    </source>
</evidence>
<dbReference type="EMBL" id="CAQQ02039725">
    <property type="status" value="NOT_ANNOTATED_CDS"/>
    <property type="molecule type" value="Genomic_DNA"/>
</dbReference>
<dbReference type="EMBL" id="CAQQ02039726">
    <property type="status" value="NOT_ANNOTATED_CDS"/>
    <property type="molecule type" value="Genomic_DNA"/>
</dbReference>
<proteinExistence type="inferred from homology"/>
<dbReference type="InterPro" id="IPR001356">
    <property type="entry name" value="HD"/>
</dbReference>
<keyword evidence="9 10" id="KW-0539">Nucleus</keyword>
<keyword evidence="8" id="KW-0804">Transcription</keyword>
<dbReference type="PROSITE" id="PS00034">
    <property type="entry name" value="PAIRED_1"/>
    <property type="match status" value="1"/>
</dbReference>